<accession>A0ABX1T056</accession>
<keyword evidence="2" id="KW-0732">Signal</keyword>
<organism evidence="3 4">
    <name type="scientific">Pelagibacter ubique</name>
    <dbReference type="NCBI Taxonomy" id="198252"/>
    <lineage>
        <taxon>Bacteria</taxon>
        <taxon>Pseudomonadati</taxon>
        <taxon>Pseudomonadota</taxon>
        <taxon>Alphaproteobacteria</taxon>
        <taxon>Candidatus Pelagibacterales</taxon>
        <taxon>Candidatus Pelagibacteraceae</taxon>
        <taxon>Candidatus Pelagibacter</taxon>
    </lineage>
</organism>
<evidence type="ECO:0000313" key="4">
    <source>
        <dbReference type="Proteomes" id="UP001166004"/>
    </source>
</evidence>
<reference evidence="3 4" key="1">
    <citation type="submission" date="2019-07" db="EMBL/GenBank/DDBJ databases">
        <title>SAR11 Genome Evolution.</title>
        <authorList>
            <person name="Giovannoni S."/>
        </authorList>
    </citation>
    <scope>NUCLEOTIDE SEQUENCE [LARGE SCALE GENOMIC DNA]</scope>
    <source>
        <strain evidence="3 4">HTCC9565</strain>
    </source>
</reference>
<dbReference type="PROSITE" id="PS50005">
    <property type="entry name" value="TPR"/>
    <property type="match status" value="1"/>
</dbReference>
<dbReference type="RefSeq" id="WP_169035486.1">
    <property type="nucleotide sequence ID" value="NZ_LANA01000001.1"/>
</dbReference>
<dbReference type="SMART" id="SM00028">
    <property type="entry name" value="TPR"/>
    <property type="match status" value="1"/>
</dbReference>
<gene>
    <name evidence="3" type="ORF">VP91_00000910</name>
</gene>
<sequence>MKKIIYILIFAFALTTNTFSAGGSGGDNDGGNKISNYTKAHNLIKSAKKYEKKGKTEKAQKRYAKAQKLLLKSNKKEPLQADTLNYLGFTTRKLGDYEKGEEFYLQGLQIEPSHKGINEYLGELYVVTGRMDMAKERLEVLKTCNCGEYDELKEIIEGTKKSKY</sequence>
<comment type="caution">
    <text evidence="3">The sequence shown here is derived from an EMBL/GenBank/DDBJ whole genome shotgun (WGS) entry which is preliminary data.</text>
</comment>
<feature type="chain" id="PRO_5047347402" evidence="2">
    <location>
        <begin position="22"/>
        <end position="164"/>
    </location>
</feature>
<proteinExistence type="predicted"/>
<evidence type="ECO:0000313" key="3">
    <source>
        <dbReference type="EMBL" id="NMN66961.1"/>
    </source>
</evidence>
<feature type="signal peptide" evidence="2">
    <location>
        <begin position="1"/>
        <end position="21"/>
    </location>
</feature>
<keyword evidence="4" id="KW-1185">Reference proteome</keyword>
<name>A0ABX1T056_PELUQ</name>
<dbReference type="Gene3D" id="1.25.40.10">
    <property type="entry name" value="Tetratricopeptide repeat domain"/>
    <property type="match status" value="1"/>
</dbReference>
<dbReference type="InterPro" id="IPR019734">
    <property type="entry name" value="TPR_rpt"/>
</dbReference>
<evidence type="ECO:0000256" key="2">
    <source>
        <dbReference type="SAM" id="SignalP"/>
    </source>
</evidence>
<protein>
    <submittedName>
        <fullName evidence="3">Tetratricopeptide repeat protein</fullName>
    </submittedName>
</protein>
<keyword evidence="1" id="KW-0802">TPR repeat</keyword>
<dbReference type="Proteomes" id="UP001166004">
    <property type="component" value="Unassembled WGS sequence"/>
</dbReference>
<evidence type="ECO:0000256" key="1">
    <source>
        <dbReference type="PROSITE-ProRule" id="PRU00339"/>
    </source>
</evidence>
<feature type="repeat" description="TPR" evidence="1">
    <location>
        <begin position="81"/>
        <end position="114"/>
    </location>
</feature>
<dbReference type="InterPro" id="IPR011990">
    <property type="entry name" value="TPR-like_helical_dom_sf"/>
</dbReference>
<dbReference type="SUPFAM" id="SSF48452">
    <property type="entry name" value="TPR-like"/>
    <property type="match status" value="1"/>
</dbReference>
<dbReference type="EMBL" id="LANA01000001">
    <property type="protein sequence ID" value="NMN66961.1"/>
    <property type="molecule type" value="Genomic_DNA"/>
</dbReference>